<protein>
    <recommendedName>
        <fullName evidence="2">Diphthine--ammonia ligase</fullName>
        <ecNumber evidence="1">6.3.1.14</ecNumber>
    </recommendedName>
    <alternativeName>
        <fullName evidence="3">Diphthamide synthase</fullName>
    </alternativeName>
    <alternativeName>
        <fullName evidence="4">Diphthamide synthetase</fullName>
    </alternativeName>
</protein>
<evidence type="ECO:0000256" key="3">
    <source>
        <dbReference type="ARBA" id="ARBA00029814"/>
    </source>
</evidence>
<dbReference type="EMBL" id="ML977344">
    <property type="protein sequence ID" value="KAF2108960.1"/>
    <property type="molecule type" value="Genomic_DNA"/>
</dbReference>
<dbReference type="EC" id="6.3.1.14" evidence="1"/>
<evidence type="ECO:0000313" key="8">
    <source>
        <dbReference type="EMBL" id="KAF2108960.1"/>
    </source>
</evidence>
<dbReference type="CDD" id="cd06155">
    <property type="entry name" value="eu_AANH_C_1"/>
    <property type="match status" value="1"/>
</dbReference>
<dbReference type="InterPro" id="IPR002761">
    <property type="entry name" value="Diphthami_syn_dom"/>
</dbReference>
<accession>A0A6A5YPP3</accession>
<dbReference type="AlphaFoldDB" id="A0A6A5YPP3"/>
<dbReference type="PANTHER" id="PTHR12196:SF2">
    <property type="entry name" value="DIPHTHINE--AMMONIA LIGASE"/>
    <property type="match status" value="1"/>
</dbReference>
<dbReference type="Proteomes" id="UP000799770">
    <property type="component" value="Unassembled WGS sequence"/>
</dbReference>
<dbReference type="CDD" id="cd01994">
    <property type="entry name" value="AANH_PF0828-like"/>
    <property type="match status" value="1"/>
</dbReference>
<dbReference type="OrthoDB" id="686384at2759"/>
<gene>
    <name evidence="8" type="ORF">BDV96DRAFT_467652</name>
</gene>
<dbReference type="InterPro" id="IPR030662">
    <property type="entry name" value="DPH6/MJ0570"/>
</dbReference>
<organism evidence="8 9">
    <name type="scientific">Lophiotrema nucula</name>
    <dbReference type="NCBI Taxonomy" id="690887"/>
    <lineage>
        <taxon>Eukaryota</taxon>
        <taxon>Fungi</taxon>
        <taxon>Dikarya</taxon>
        <taxon>Ascomycota</taxon>
        <taxon>Pezizomycotina</taxon>
        <taxon>Dothideomycetes</taxon>
        <taxon>Pleosporomycetidae</taxon>
        <taxon>Pleosporales</taxon>
        <taxon>Lophiotremataceae</taxon>
        <taxon>Lophiotrema</taxon>
    </lineage>
</organism>
<dbReference type="Gene3D" id="3.90.1490.10">
    <property type="entry name" value="putative n-type atp pyrophosphatase, domain 2"/>
    <property type="match status" value="1"/>
</dbReference>
<dbReference type="Gene3D" id="3.40.50.620">
    <property type="entry name" value="HUPs"/>
    <property type="match status" value="1"/>
</dbReference>
<evidence type="ECO:0000313" key="9">
    <source>
        <dbReference type="Proteomes" id="UP000799770"/>
    </source>
</evidence>
<evidence type="ECO:0000256" key="5">
    <source>
        <dbReference type="ARBA" id="ARBA00048108"/>
    </source>
</evidence>
<dbReference type="NCBIfam" id="TIGR00290">
    <property type="entry name" value="MJ0570_dom"/>
    <property type="match status" value="1"/>
</dbReference>
<dbReference type="InterPro" id="IPR035959">
    <property type="entry name" value="RutC-like_sf"/>
</dbReference>
<evidence type="ECO:0000256" key="4">
    <source>
        <dbReference type="ARBA" id="ARBA00031552"/>
    </source>
</evidence>
<dbReference type="Pfam" id="PF01042">
    <property type="entry name" value="Ribonuc_L-PSP"/>
    <property type="match status" value="1"/>
</dbReference>
<evidence type="ECO:0000256" key="2">
    <source>
        <dbReference type="ARBA" id="ARBA00018426"/>
    </source>
</evidence>
<name>A0A6A5YPP3_9PLEO</name>
<reference evidence="8" key="1">
    <citation type="journal article" date="2020" name="Stud. Mycol.">
        <title>101 Dothideomycetes genomes: a test case for predicting lifestyles and emergence of pathogens.</title>
        <authorList>
            <person name="Haridas S."/>
            <person name="Albert R."/>
            <person name="Binder M."/>
            <person name="Bloem J."/>
            <person name="Labutti K."/>
            <person name="Salamov A."/>
            <person name="Andreopoulos B."/>
            <person name="Baker S."/>
            <person name="Barry K."/>
            <person name="Bills G."/>
            <person name="Bluhm B."/>
            <person name="Cannon C."/>
            <person name="Castanera R."/>
            <person name="Culley D."/>
            <person name="Daum C."/>
            <person name="Ezra D."/>
            <person name="Gonzalez J."/>
            <person name="Henrissat B."/>
            <person name="Kuo A."/>
            <person name="Liang C."/>
            <person name="Lipzen A."/>
            <person name="Lutzoni F."/>
            <person name="Magnuson J."/>
            <person name="Mondo S."/>
            <person name="Nolan M."/>
            <person name="Ohm R."/>
            <person name="Pangilinan J."/>
            <person name="Park H.-J."/>
            <person name="Ramirez L."/>
            <person name="Alfaro M."/>
            <person name="Sun H."/>
            <person name="Tritt A."/>
            <person name="Yoshinaga Y."/>
            <person name="Zwiers L.-H."/>
            <person name="Turgeon B."/>
            <person name="Goodwin S."/>
            <person name="Spatafora J."/>
            <person name="Crous P."/>
            <person name="Grigoriev I."/>
        </authorList>
    </citation>
    <scope>NUCLEOTIDE SEQUENCE</scope>
    <source>
        <strain evidence="8">CBS 627.86</strain>
    </source>
</reference>
<dbReference type="FunFam" id="3.40.50.620:FF:000145">
    <property type="entry name" value="ATP-binding domain containing protein"/>
    <property type="match status" value="1"/>
</dbReference>
<dbReference type="PANTHER" id="PTHR12196">
    <property type="entry name" value="DOMAIN OF UNKNOWN FUNCTION 71 DUF71 -CONTAINING PROTEIN"/>
    <property type="match status" value="1"/>
</dbReference>
<dbReference type="GO" id="GO:0017178">
    <property type="term" value="F:diphthine-ammonia ligase activity"/>
    <property type="evidence" value="ECO:0007669"/>
    <property type="project" value="UniProtKB-EC"/>
</dbReference>
<comment type="catalytic activity">
    <reaction evidence="5">
        <text>diphthine-[translation elongation factor 2] + NH4(+) + ATP = diphthamide-[translation elongation factor 2] + AMP + diphosphate + H(+)</text>
        <dbReference type="Rhea" id="RHEA:19753"/>
        <dbReference type="Rhea" id="RHEA-COMP:10172"/>
        <dbReference type="Rhea" id="RHEA-COMP:10174"/>
        <dbReference type="ChEBI" id="CHEBI:15378"/>
        <dbReference type="ChEBI" id="CHEBI:16692"/>
        <dbReference type="ChEBI" id="CHEBI:28938"/>
        <dbReference type="ChEBI" id="CHEBI:30616"/>
        <dbReference type="ChEBI" id="CHEBI:33019"/>
        <dbReference type="ChEBI" id="CHEBI:82696"/>
        <dbReference type="ChEBI" id="CHEBI:456215"/>
        <dbReference type="EC" id="6.3.1.14"/>
    </reaction>
</comment>
<feature type="region of interest" description="Disordered" evidence="6">
    <location>
        <begin position="575"/>
        <end position="596"/>
    </location>
</feature>
<dbReference type="SUPFAM" id="SSF55298">
    <property type="entry name" value="YjgF-like"/>
    <property type="match status" value="2"/>
</dbReference>
<evidence type="ECO:0000259" key="7">
    <source>
        <dbReference type="Pfam" id="PF01902"/>
    </source>
</evidence>
<sequence length="596" mass="65956">LNVIALISGGKDSFFSILHCIANGHKIVALANLHPPQPEDGPTPDDIDSYMYQTVGHGIIPLYAEALQLPLYRQDITGGAVRTERDYRYVGRDPDWGTDKERLKKTKEEVDETEDLVPLLKKIKEAYPEANAVSTGAILSTYQRTRVESVALRVGLVPFSYLWQYPFLPPYQQSRLLFDMAAVGLDARIIKTASGGLDESFVWSNVADAKTIMRLQKAMGRFGESGVGAVLGEGGEFETLVVDGPNLLKCLLVEEGDWTTISSGGSSIWKSKQATLASKDDTDDKALEHLRKPELWDVEFYDVLETLVNLPNVHSNTQSEIQSPWQNSIFMRNFDRTRISLTPSTIVVPNLTHHRDTNPDDPADPGTQMQFILSHLISQIGMHNEDSDLTPENIIHITLLLRDMSSFAEVNNVYSQILMMANPPSRVTVACGNALPDGVDVMLSAIVSRTKKEGLHVQSRSYWAPANIGPYSQAISVPLQPLTTSSEAADRPGPQAVYVAGQIPLVPASMEMYMKYGFKGQTALALQHLWRIGRATNVRWWTAGVAYISSATWTCSTEEAVLAAQTAWKAIHNSTLKPTDTTEEEEEDIDPWDAKN</sequence>
<dbReference type="InterPro" id="IPR014729">
    <property type="entry name" value="Rossmann-like_a/b/a_fold"/>
</dbReference>
<evidence type="ECO:0000256" key="1">
    <source>
        <dbReference type="ARBA" id="ARBA00012089"/>
    </source>
</evidence>
<dbReference type="GO" id="GO:0017183">
    <property type="term" value="P:protein histidyl modification to diphthamide"/>
    <property type="evidence" value="ECO:0007669"/>
    <property type="project" value="TreeGrafter"/>
</dbReference>
<dbReference type="Gene3D" id="3.30.1330.40">
    <property type="entry name" value="RutC-like"/>
    <property type="match status" value="2"/>
</dbReference>
<dbReference type="Pfam" id="PF01902">
    <property type="entry name" value="Diphthami_syn_2"/>
    <property type="match status" value="1"/>
</dbReference>
<keyword evidence="9" id="KW-1185">Reference proteome</keyword>
<proteinExistence type="predicted"/>
<feature type="non-terminal residue" evidence="8">
    <location>
        <position position="596"/>
    </location>
</feature>
<dbReference type="SUPFAM" id="SSF52402">
    <property type="entry name" value="Adenine nucleotide alpha hydrolases-like"/>
    <property type="match status" value="1"/>
</dbReference>
<feature type="domain" description="Diphthamide synthase" evidence="7">
    <location>
        <begin position="104"/>
        <end position="255"/>
    </location>
</feature>
<evidence type="ECO:0000256" key="6">
    <source>
        <dbReference type="SAM" id="MobiDB-lite"/>
    </source>
</evidence>
<feature type="non-terminal residue" evidence="8">
    <location>
        <position position="1"/>
    </location>
</feature>
<feature type="compositionally biased region" description="Acidic residues" evidence="6">
    <location>
        <begin position="581"/>
        <end position="596"/>
    </location>
</feature>
<dbReference type="InterPro" id="IPR006175">
    <property type="entry name" value="YjgF/YER057c/UK114"/>
</dbReference>